<comment type="caution">
    <text evidence="1">The sequence shown here is derived from an EMBL/GenBank/DDBJ whole genome shotgun (WGS) entry which is preliminary data.</text>
</comment>
<dbReference type="EMBL" id="JAAALK010000287">
    <property type="protein sequence ID" value="KAG8060290.1"/>
    <property type="molecule type" value="Genomic_DNA"/>
</dbReference>
<reference evidence="1" key="1">
    <citation type="journal article" date="2021" name="bioRxiv">
        <title>Whole Genome Assembly and Annotation of Northern Wild Rice, Zizania palustris L., Supports a Whole Genome Duplication in the Zizania Genus.</title>
        <authorList>
            <person name="Haas M."/>
            <person name="Kono T."/>
            <person name="Macchietto M."/>
            <person name="Millas R."/>
            <person name="McGilp L."/>
            <person name="Shao M."/>
            <person name="Duquette J."/>
            <person name="Hirsch C.N."/>
            <person name="Kimball J."/>
        </authorList>
    </citation>
    <scope>NUCLEOTIDE SEQUENCE</scope>
    <source>
        <tissue evidence="1">Fresh leaf tissue</tissue>
    </source>
</reference>
<sequence>MESPDRIEPVEAGPHTACHGATPAVCHRIQQRCPPAPEAKNAGGGSEETVGREWSGRRRWVVVVLFAVAITVTAEEEMVERVG</sequence>
<evidence type="ECO:0000313" key="2">
    <source>
        <dbReference type="Proteomes" id="UP000729402"/>
    </source>
</evidence>
<dbReference type="Proteomes" id="UP000729402">
    <property type="component" value="Unassembled WGS sequence"/>
</dbReference>
<accession>A0A8J5RIG8</accession>
<evidence type="ECO:0000313" key="1">
    <source>
        <dbReference type="EMBL" id="KAG8060290.1"/>
    </source>
</evidence>
<gene>
    <name evidence="1" type="ORF">GUJ93_ZPchr0002g23694</name>
</gene>
<name>A0A8J5RIG8_ZIZPA</name>
<dbReference type="AlphaFoldDB" id="A0A8J5RIG8"/>
<proteinExistence type="predicted"/>
<protein>
    <submittedName>
        <fullName evidence="1">Uncharacterized protein</fullName>
    </submittedName>
</protein>
<organism evidence="1 2">
    <name type="scientific">Zizania palustris</name>
    <name type="common">Northern wild rice</name>
    <dbReference type="NCBI Taxonomy" id="103762"/>
    <lineage>
        <taxon>Eukaryota</taxon>
        <taxon>Viridiplantae</taxon>
        <taxon>Streptophyta</taxon>
        <taxon>Embryophyta</taxon>
        <taxon>Tracheophyta</taxon>
        <taxon>Spermatophyta</taxon>
        <taxon>Magnoliopsida</taxon>
        <taxon>Liliopsida</taxon>
        <taxon>Poales</taxon>
        <taxon>Poaceae</taxon>
        <taxon>BOP clade</taxon>
        <taxon>Oryzoideae</taxon>
        <taxon>Oryzeae</taxon>
        <taxon>Zizaniinae</taxon>
        <taxon>Zizania</taxon>
    </lineage>
</organism>
<keyword evidence="2" id="KW-1185">Reference proteome</keyword>
<reference evidence="1" key="2">
    <citation type="submission" date="2021-02" db="EMBL/GenBank/DDBJ databases">
        <authorList>
            <person name="Kimball J.A."/>
            <person name="Haas M.W."/>
            <person name="Macchietto M."/>
            <person name="Kono T."/>
            <person name="Duquette J."/>
            <person name="Shao M."/>
        </authorList>
    </citation>
    <scope>NUCLEOTIDE SEQUENCE</scope>
    <source>
        <tissue evidence="1">Fresh leaf tissue</tissue>
    </source>
</reference>